<comment type="domain">
    <text evidence="7">Consists of three domains, a large central CORE domain and two small peripheral domains, NMPbind and LID, which undergo movements during catalysis. The LID domain closes over the site of phosphoryl transfer upon GTP binding. Assembling and dissambling the active center during each catalytic cycle provides an effective means to prevent GTP hydrolysis.</text>
</comment>
<dbReference type="InterPro" id="IPR027417">
    <property type="entry name" value="P-loop_NTPase"/>
</dbReference>
<dbReference type="NCBIfam" id="TIGR01351">
    <property type="entry name" value="adk"/>
    <property type="match status" value="1"/>
</dbReference>
<dbReference type="PANTHER" id="PTHR23359">
    <property type="entry name" value="NUCLEOTIDE KINASE"/>
    <property type="match status" value="1"/>
</dbReference>
<keyword evidence="4 7" id="KW-0418">Kinase</keyword>
<dbReference type="GO" id="GO:0005759">
    <property type="term" value="C:mitochondrial matrix"/>
    <property type="evidence" value="ECO:0007669"/>
    <property type="project" value="UniProtKB-SubCell"/>
</dbReference>
<accession>A0A8S2EB61</accession>
<protein>
    <recommendedName>
        <fullName evidence="7">GTP:AMP phosphotransferase, mitochondrial</fullName>
        <ecNumber evidence="7">2.7.4.10</ecNumber>
    </recommendedName>
    <alternativeName>
        <fullName evidence="7">Adenylate kinase 3</fullName>
        <shortName evidence="7">AK 3</shortName>
    </alternativeName>
</protein>
<dbReference type="InterPro" id="IPR028586">
    <property type="entry name" value="AK3/Ak4_mitochondrial"/>
</dbReference>
<dbReference type="SUPFAM" id="SSF57774">
    <property type="entry name" value="Microbial and mitochondrial ADK, insert 'zinc finger' domain"/>
    <property type="match status" value="1"/>
</dbReference>
<feature type="binding site" evidence="7">
    <location>
        <begin position="63"/>
        <end position="65"/>
    </location>
    <ligand>
        <name>AMP</name>
        <dbReference type="ChEBI" id="CHEBI:456215"/>
    </ligand>
</feature>
<feature type="region of interest" description="NMPbind" evidence="7">
    <location>
        <begin position="36"/>
        <end position="65"/>
    </location>
</feature>
<dbReference type="GO" id="GO:0046041">
    <property type="term" value="P:ITP metabolic process"/>
    <property type="evidence" value="ECO:0007669"/>
    <property type="project" value="UniProtKB-UniRule"/>
</dbReference>
<comment type="subunit">
    <text evidence="7">Monomer.</text>
</comment>
<dbReference type="GO" id="GO:0004017">
    <property type="term" value="F:AMP kinase activity"/>
    <property type="evidence" value="ECO:0007669"/>
    <property type="project" value="InterPro"/>
</dbReference>
<dbReference type="InterPro" id="IPR033690">
    <property type="entry name" value="Adenylat_kinase_CS"/>
</dbReference>
<feature type="binding site" evidence="7">
    <location>
        <position position="200"/>
    </location>
    <ligand>
        <name>GTP</name>
        <dbReference type="ChEBI" id="CHEBI:37565"/>
    </ligand>
</feature>
<dbReference type="EMBL" id="CAJNOK010013061">
    <property type="protein sequence ID" value="CAF1177116.1"/>
    <property type="molecule type" value="Genomic_DNA"/>
</dbReference>
<feature type="binding site" evidence="7">
    <location>
        <position position="97"/>
    </location>
    <ligand>
        <name>AMP</name>
        <dbReference type="ChEBI" id="CHEBI:456215"/>
    </ligand>
</feature>
<evidence type="ECO:0000256" key="2">
    <source>
        <dbReference type="ARBA" id="ARBA00022679"/>
    </source>
</evidence>
<dbReference type="PROSITE" id="PS00113">
    <property type="entry name" value="ADENYLATE_KINASE"/>
    <property type="match status" value="1"/>
</dbReference>
<dbReference type="Pfam" id="PF00406">
    <property type="entry name" value="ADK"/>
    <property type="match status" value="1"/>
</dbReference>
<dbReference type="AlphaFoldDB" id="A0A8S2EB61"/>
<evidence type="ECO:0000256" key="5">
    <source>
        <dbReference type="ARBA" id="ARBA00023128"/>
    </source>
</evidence>
<dbReference type="Proteomes" id="UP000677228">
    <property type="component" value="Unassembled WGS sequence"/>
</dbReference>
<evidence type="ECO:0000256" key="1">
    <source>
        <dbReference type="ARBA" id="ARBA00004305"/>
    </source>
</evidence>
<dbReference type="EC" id="2.7.4.10" evidence="7"/>
<evidence type="ECO:0000256" key="6">
    <source>
        <dbReference type="ARBA" id="ARBA00023134"/>
    </source>
</evidence>
<keyword evidence="2 7" id="KW-0808">Transferase</keyword>
<evidence type="ECO:0000256" key="7">
    <source>
        <dbReference type="HAMAP-Rule" id="MF_03169"/>
    </source>
</evidence>
<comment type="subcellular location">
    <subcellularLocation>
        <location evidence="1 7">Mitochondrion matrix</location>
    </subcellularLocation>
</comment>
<keyword evidence="6 7" id="KW-0342">GTP-binding</keyword>
<feature type="binding site" evidence="7">
    <location>
        <position position="171"/>
    </location>
    <ligand>
        <name>AMP</name>
        <dbReference type="ChEBI" id="CHEBI:456215"/>
    </ligand>
</feature>
<keyword evidence="5 7" id="KW-0496">Mitochondrion</keyword>
<comment type="similarity">
    <text evidence="7">Belongs to the adenylate kinase family. AK3 subfamily.</text>
</comment>
<comment type="function">
    <text evidence="7">Involved in maintaining the homeostasis of cellular nucleotides by catalyzing the interconversion of nucleoside phosphates. Has GTP:AMP phosphotransferase and ITP:AMP phosphotransferase activities.</text>
</comment>
<dbReference type="GO" id="GO:0005525">
    <property type="term" value="F:GTP binding"/>
    <property type="evidence" value="ECO:0007669"/>
    <property type="project" value="UniProtKB-KW"/>
</dbReference>
<evidence type="ECO:0000313" key="11">
    <source>
        <dbReference type="Proteomes" id="UP000677228"/>
    </source>
</evidence>
<dbReference type="InterPro" id="IPR007862">
    <property type="entry name" value="Adenylate_kinase_lid-dom"/>
</dbReference>
<sequence length="223" mass="25462">MAAHAARRLVILGAPGSGKGTIASRIVKTYGMPHIVVGDLLRHNIQQKTESSRTIKEHIDKGLLLPDDLVLTFVVDELKKLGDRGFLLDGYPRTIKQAEMLHRKMKMDHVVALNVPNDEIVNRLKDRWIHLPSGRVYNLLYNPPKVAGKDNETGETLSQREDDKPEVIRSRLETYDKNTNPIMEFYKKLNVLQEFHGRESDKIWPEVKKWLDKVLNEPSKAAA</sequence>
<dbReference type="EMBL" id="CAJOBA010034587">
    <property type="protein sequence ID" value="CAF3988367.1"/>
    <property type="molecule type" value="Genomic_DNA"/>
</dbReference>
<comment type="catalytic activity">
    <reaction evidence="7">
        <text>a ribonucleoside 5'-triphosphate + AMP = a ribonucleoside 5'-diphosphate + ADP</text>
        <dbReference type="Rhea" id="RHEA:13749"/>
        <dbReference type="ChEBI" id="CHEBI:57930"/>
        <dbReference type="ChEBI" id="CHEBI:61557"/>
        <dbReference type="ChEBI" id="CHEBI:456215"/>
        <dbReference type="ChEBI" id="CHEBI:456216"/>
        <dbReference type="EC" id="2.7.4.10"/>
    </reaction>
</comment>
<dbReference type="GO" id="GO:0046899">
    <property type="term" value="F:nucleoside triphosphate adenylate kinase activity"/>
    <property type="evidence" value="ECO:0007669"/>
    <property type="project" value="UniProtKB-UniRule"/>
</dbReference>
<organism evidence="9 11">
    <name type="scientific">Didymodactylos carnosus</name>
    <dbReference type="NCBI Taxonomy" id="1234261"/>
    <lineage>
        <taxon>Eukaryota</taxon>
        <taxon>Metazoa</taxon>
        <taxon>Spiralia</taxon>
        <taxon>Gnathifera</taxon>
        <taxon>Rotifera</taxon>
        <taxon>Eurotatoria</taxon>
        <taxon>Bdelloidea</taxon>
        <taxon>Philodinida</taxon>
        <taxon>Philodinidae</taxon>
        <taxon>Didymodactylos</taxon>
    </lineage>
</organism>
<dbReference type="GO" id="GO:0046039">
    <property type="term" value="P:GTP metabolic process"/>
    <property type="evidence" value="ECO:0007669"/>
    <property type="project" value="UniProtKB-UniRule"/>
</dbReference>
<dbReference type="Proteomes" id="UP000682733">
    <property type="component" value="Unassembled WGS sequence"/>
</dbReference>
<feature type="binding site" evidence="7">
    <location>
        <begin position="16"/>
        <end position="21"/>
    </location>
    <ligand>
        <name>GTP</name>
        <dbReference type="ChEBI" id="CHEBI:37565"/>
    </ligand>
</feature>
<dbReference type="GO" id="GO:0046033">
    <property type="term" value="P:AMP metabolic process"/>
    <property type="evidence" value="ECO:0007669"/>
    <property type="project" value="UniProtKB-UniRule"/>
</dbReference>
<dbReference type="InterPro" id="IPR006259">
    <property type="entry name" value="Adenyl_kin_sub"/>
</dbReference>
<evidence type="ECO:0000256" key="3">
    <source>
        <dbReference type="ARBA" id="ARBA00022741"/>
    </source>
</evidence>
<dbReference type="HAMAP" id="MF_03169">
    <property type="entry name" value="Adenylate_kinase_AK3"/>
    <property type="match status" value="1"/>
</dbReference>
<comment type="caution">
    <text evidence="7">Lacks conserved residue(s) required for the propagation of feature annotation.</text>
</comment>
<dbReference type="Pfam" id="PF05191">
    <property type="entry name" value="ADK_lid"/>
    <property type="match status" value="1"/>
</dbReference>
<feature type="binding site" evidence="7">
    <location>
        <position position="160"/>
    </location>
    <ligand>
        <name>AMP</name>
        <dbReference type="ChEBI" id="CHEBI:456215"/>
    </ligand>
</feature>
<feature type="binding site" evidence="7">
    <location>
        <begin position="136"/>
        <end position="137"/>
    </location>
    <ligand>
        <name>GTP</name>
        <dbReference type="ChEBI" id="CHEBI:37565"/>
    </ligand>
</feature>
<reference evidence="9" key="1">
    <citation type="submission" date="2021-02" db="EMBL/GenBank/DDBJ databases">
        <authorList>
            <person name="Nowell W R."/>
        </authorList>
    </citation>
    <scope>NUCLEOTIDE SEQUENCE</scope>
</reference>
<dbReference type="GO" id="GO:0005524">
    <property type="term" value="F:ATP binding"/>
    <property type="evidence" value="ECO:0007669"/>
    <property type="project" value="InterPro"/>
</dbReference>
<evidence type="ECO:0000256" key="4">
    <source>
        <dbReference type="ARBA" id="ARBA00022777"/>
    </source>
</evidence>
<feature type="domain" description="Adenylate kinase active site lid" evidence="8">
    <location>
        <begin position="127"/>
        <end position="162"/>
    </location>
</feature>
<comment type="caution">
    <text evidence="9">The sequence shown here is derived from an EMBL/GenBank/DDBJ whole genome shotgun (WGS) entry which is preliminary data.</text>
</comment>
<dbReference type="InterPro" id="IPR036193">
    <property type="entry name" value="ADK_active_lid_dom_sf"/>
</dbReference>
<evidence type="ECO:0000313" key="9">
    <source>
        <dbReference type="EMBL" id="CAF1177116.1"/>
    </source>
</evidence>
<dbReference type="Gene3D" id="3.40.50.300">
    <property type="entry name" value="P-loop containing nucleotide triphosphate hydrolases"/>
    <property type="match status" value="1"/>
</dbReference>
<feature type="binding site" evidence="7">
    <location>
        <position position="42"/>
    </location>
    <ligand>
        <name>AMP</name>
        <dbReference type="ChEBI" id="CHEBI:456215"/>
    </ligand>
</feature>
<dbReference type="InterPro" id="IPR000850">
    <property type="entry name" value="Adenylat/UMP-CMP_kin"/>
</dbReference>
<dbReference type="SUPFAM" id="SSF52540">
    <property type="entry name" value="P-loop containing nucleoside triphosphate hydrolases"/>
    <property type="match status" value="1"/>
</dbReference>
<dbReference type="GO" id="GO:0006172">
    <property type="term" value="P:ADP biosynthetic process"/>
    <property type="evidence" value="ECO:0007669"/>
    <property type="project" value="UniProtKB-UniRule"/>
</dbReference>
<evidence type="ECO:0000259" key="8">
    <source>
        <dbReference type="Pfam" id="PF05191"/>
    </source>
</evidence>
<dbReference type="FunFam" id="3.40.50.300:FF:000106">
    <property type="entry name" value="Adenylate kinase mitochondrial"/>
    <property type="match status" value="1"/>
</dbReference>
<feature type="binding site" evidence="7">
    <location>
        <position position="127"/>
    </location>
    <ligand>
        <name>GTP</name>
        <dbReference type="ChEBI" id="CHEBI:37565"/>
    </ligand>
</feature>
<name>A0A8S2EB61_9BILA</name>
<dbReference type="PRINTS" id="PR00094">
    <property type="entry name" value="ADENYLTKNASE"/>
</dbReference>
<dbReference type="CDD" id="cd01428">
    <property type="entry name" value="ADK"/>
    <property type="match status" value="1"/>
</dbReference>
<feature type="region of interest" description="LID" evidence="7">
    <location>
        <begin position="126"/>
        <end position="163"/>
    </location>
</feature>
<dbReference type="HAMAP" id="MF_00235">
    <property type="entry name" value="Adenylate_kinase_Adk"/>
    <property type="match status" value="1"/>
</dbReference>
<gene>
    <name evidence="9" type="ORF">OVA965_LOCUS22871</name>
    <name evidence="10" type="ORF">TMI583_LOCUS23586</name>
</gene>
<keyword evidence="3 7" id="KW-0547">Nucleotide-binding</keyword>
<evidence type="ECO:0000313" key="10">
    <source>
        <dbReference type="EMBL" id="CAF3988367.1"/>
    </source>
</evidence>
<proteinExistence type="inferred from homology"/>